<feature type="domain" description="Calcineurin-like phosphoesterase" evidence="1">
    <location>
        <begin position="3"/>
        <end position="132"/>
    </location>
</feature>
<dbReference type="RefSeq" id="WP_110290776.1">
    <property type="nucleotide sequence ID" value="NZ_QICS01000003.1"/>
</dbReference>
<reference evidence="2 3" key="1">
    <citation type="submission" date="2018-05" db="EMBL/GenBank/DDBJ databases">
        <title>Genomic Encyclopedia of Type Strains, Phase IV (KMG-IV): sequencing the most valuable type-strain genomes for metagenomic binning, comparative biology and taxonomic classification.</title>
        <authorList>
            <person name="Goeker M."/>
        </authorList>
    </citation>
    <scope>NUCLEOTIDE SEQUENCE [LARGE SCALE GENOMIC DNA]</scope>
    <source>
        <strain evidence="2 3">DSM 28816</strain>
    </source>
</reference>
<comment type="caution">
    <text evidence="2">The sequence shown here is derived from an EMBL/GenBank/DDBJ whole genome shotgun (WGS) entry which is preliminary data.</text>
</comment>
<dbReference type="SUPFAM" id="SSF56300">
    <property type="entry name" value="Metallo-dependent phosphatases"/>
    <property type="match status" value="1"/>
</dbReference>
<proteinExistence type="predicted"/>
<accession>A0A318ETL9</accession>
<gene>
    <name evidence="2" type="ORF">C8E03_103155</name>
</gene>
<dbReference type="Pfam" id="PF00149">
    <property type="entry name" value="Metallophos"/>
    <property type="match status" value="1"/>
</dbReference>
<name>A0A318ETL9_9FIRM</name>
<evidence type="ECO:0000313" key="2">
    <source>
        <dbReference type="EMBL" id="PXV91598.1"/>
    </source>
</evidence>
<dbReference type="InterPro" id="IPR029052">
    <property type="entry name" value="Metallo-depent_PP-like"/>
</dbReference>
<dbReference type="AlphaFoldDB" id="A0A318ETL9"/>
<dbReference type="GO" id="GO:0016787">
    <property type="term" value="F:hydrolase activity"/>
    <property type="evidence" value="ECO:0007669"/>
    <property type="project" value="InterPro"/>
</dbReference>
<dbReference type="Gene3D" id="3.60.21.10">
    <property type="match status" value="1"/>
</dbReference>
<dbReference type="Proteomes" id="UP000247523">
    <property type="component" value="Unassembled WGS sequence"/>
</dbReference>
<dbReference type="InterPro" id="IPR004843">
    <property type="entry name" value="Calcineurin-like_PHP"/>
</dbReference>
<evidence type="ECO:0000313" key="3">
    <source>
        <dbReference type="Proteomes" id="UP000247523"/>
    </source>
</evidence>
<protein>
    <submittedName>
        <fullName evidence="2">Calcineurin-like phosphoesterase family protein</fullName>
    </submittedName>
</protein>
<sequence length="180" mass="21382">MLYFTSDTHFYCKKPPFIGKHLFQSCEEKNEYIIRQWNSVVKPEDEVYLLGDVSDGTGEQTNEILKRLNGTKYLVIGNNDKYLKDSQFDQSLYVWTKQYYELRTLNTKFALFHFPIEVWVGYDNDRAHLHGHLHSLKATREPIRRYEVGVDSHDGKPVSIEEIWESIKDFHNKNDKLNYI</sequence>
<dbReference type="EMBL" id="QICS01000003">
    <property type="protein sequence ID" value="PXV91598.1"/>
    <property type="molecule type" value="Genomic_DNA"/>
</dbReference>
<evidence type="ECO:0000259" key="1">
    <source>
        <dbReference type="Pfam" id="PF00149"/>
    </source>
</evidence>
<organism evidence="2 3">
    <name type="scientific">Lachnotalea glycerini</name>
    <dbReference type="NCBI Taxonomy" id="1763509"/>
    <lineage>
        <taxon>Bacteria</taxon>
        <taxon>Bacillati</taxon>
        <taxon>Bacillota</taxon>
        <taxon>Clostridia</taxon>
        <taxon>Lachnospirales</taxon>
        <taxon>Lachnospiraceae</taxon>
        <taxon>Lachnotalea</taxon>
    </lineage>
</organism>